<evidence type="ECO:0000256" key="4">
    <source>
        <dbReference type="ARBA" id="ARBA00022989"/>
    </source>
</evidence>
<dbReference type="GO" id="GO:0016020">
    <property type="term" value="C:membrane"/>
    <property type="evidence" value="ECO:0007669"/>
    <property type="project" value="UniProtKB-SubCell"/>
</dbReference>
<dbReference type="AlphaFoldDB" id="A0A382U4Z2"/>
<evidence type="ECO:0008006" key="8">
    <source>
        <dbReference type="Google" id="ProtNLM"/>
    </source>
</evidence>
<evidence type="ECO:0000313" key="7">
    <source>
        <dbReference type="EMBL" id="SVD28985.1"/>
    </source>
</evidence>
<feature type="non-terminal residue" evidence="7">
    <location>
        <position position="77"/>
    </location>
</feature>
<feature type="transmembrane region" description="Helical" evidence="6">
    <location>
        <begin position="42"/>
        <end position="66"/>
    </location>
</feature>
<dbReference type="EMBL" id="UINC01141319">
    <property type="protein sequence ID" value="SVD28985.1"/>
    <property type="molecule type" value="Genomic_DNA"/>
</dbReference>
<evidence type="ECO:0000256" key="6">
    <source>
        <dbReference type="SAM" id="Phobius"/>
    </source>
</evidence>
<accession>A0A382U4Z2</accession>
<evidence type="ECO:0000256" key="1">
    <source>
        <dbReference type="ARBA" id="ARBA00004141"/>
    </source>
</evidence>
<dbReference type="SUPFAM" id="SSF161070">
    <property type="entry name" value="SNF-like"/>
    <property type="match status" value="1"/>
</dbReference>
<organism evidence="7">
    <name type="scientific">marine metagenome</name>
    <dbReference type="NCBI Taxonomy" id="408172"/>
    <lineage>
        <taxon>unclassified sequences</taxon>
        <taxon>metagenomes</taxon>
        <taxon>ecological metagenomes</taxon>
    </lineage>
</organism>
<dbReference type="PROSITE" id="PS50267">
    <property type="entry name" value="NA_NEUROTRAN_SYMP_3"/>
    <property type="match status" value="1"/>
</dbReference>
<dbReference type="PRINTS" id="PR00176">
    <property type="entry name" value="NANEUSMPORT"/>
</dbReference>
<evidence type="ECO:0000256" key="5">
    <source>
        <dbReference type="ARBA" id="ARBA00023136"/>
    </source>
</evidence>
<gene>
    <name evidence="7" type="ORF">METZ01_LOCUS381839</name>
</gene>
<protein>
    <recommendedName>
        <fullName evidence="8">Sodium-dependent transporter</fullName>
    </recommendedName>
</protein>
<dbReference type="Pfam" id="PF00209">
    <property type="entry name" value="SNF"/>
    <property type="match status" value="1"/>
</dbReference>
<feature type="non-terminal residue" evidence="7">
    <location>
        <position position="1"/>
    </location>
</feature>
<reference evidence="7" key="1">
    <citation type="submission" date="2018-05" db="EMBL/GenBank/DDBJ databases">
        <authorList>
            <person name="Lanie J.A."/>
            <person name="Ng W.-L."/>
            <person name="Kazmierczak K.M."/>
            <person name="Andrzejewski T.M."/>
            <person name="Davidsen T.M."/>
            <person name="Wayne K.J."/>
            <person name="Tettelin H."/>
            <person name="Glass J.I."/>
            <person name="Rusch D."/>
            <person name="Podicherti R."/>
            <person name="Tsui H.-C.T."/>
            <person name="Winkler M.E."/>
        </authorList>
    </citation>
    <scope>NUCLEOTIDE SEQUENCE</scope>
</reference>
<keyword evidence="4 6" id="KW-1133">Transmembrane helix</keyword>
<keyword evidence="5 6" id="KW-0472">Membrane</keyword>
<sequence length="77" mass="8245">VTELRRNNWGSQAGFILAAAGSAVGVGNLWKFPYITWENNGGAFVLIYLLCVPLIGLPIMVAELLLGRRAQANAVST</sequence>
<feature type="transmembrane region" description="Helical" evidence="6">
    <location>
        <begin position="12"/>
        <end position="30"/>
    </location>
</feature>
<dbReference type="PANTHER" id="PTHR42948:SF1">
    <property type="entry name" value="TRANSPORTER"/>
    <property type="match status" value="1"/>
</dbReference>
<evidence type="ECO:0000256" key="3">
    <source>
        <dbReference type="ARBA" id="ARBA00022692"/>
    </source>
</evidence>
<dbReference type="PANTHER" id="PTHR42948">
    <property type="entry name" value="TRANSPORTER"/>
    <property type="match status" value="1"/>
</dbReference>
<proteinExistence type="predicted"/>
<keyword evidence="2" id="KW-0813">Transport</keyword>
<keyword evidence="3 6" id="KW-0812">Transmembrane</keyword>
<name>A0A382U4Z2_9ZZZZ</name>
<evidence type="ECO:0000256" key="2">
    <source>
        <dbReference type="ARBA" id="ARBA00022448"/>
    </source>
</evidence>
<dbReference type="InterPro" id="IPR000175">
    <property type="entry name" value="Na/ntran_symport"/>
</dbReference>
<dbReference type="InterPro" id="IPR037272">
    <property type="entry name" value="SNS_sf"/>
</dbReference>
<comment type="subcellular location">
    <subcellularLocation>
        <location evidence="1">Membrane</location>
        <topology evidence="1">Multi-pass membrane protein</topology>
    </subcellularLocation>
</comment>